<dbReference type="PANTHER" id="PTHR30185:SF14">
    <property type="entry name" value="STATIONARY PHASE-INDUCIBLE PROTEIN CSIE-RELATED"/>
    <property type="match status" value="1"/>
</dbReference>
<dbReference type="Proteomes" id="UP000271603">
    <property type="component" value="Chromosome"/>
</dbReference>
<proteinExistence type="predicted"/>
<evidence type="ECO:0000256" key="1">
    <source>
        <dbReference type="ARBA" id="ARBA00022737"/>
    </source>
</evidence>
<dbReference type="NCBIfam" id="NF008597">
    <property type="entry name" value="PRK11564.1"/>
    <property type="match status" value="1"/>
</dbReference>
<dbReference type="PROSITE" id="PS51372">
    <property type="entry name" value="PRD_2"/>
    <property type="match status" value="1"/>
</dbReference>
<dbReference type="SUPFAM" id="SSF63520">
    <property type="entry name" value="PTS-regulatory domain, PRD"/>
    <property type="match status" value="1"/>
</dbReference>
<dbReference type="AlphaFoldDB" id="A0A3S4GHM4"/>
<dbReference type="InterPro" id="IPR011608">
    <property type="entry name" value="PRD"/>
</dbReference>
<protein>
    <submittedName>
        <fullName evidence="3">Stationary phase inducible protein CsiE</fullName>
    </submittedName>
</protein>
<reference evidence="3 4" key="1">
    <citation type="submission" date="2018-12" db="EMBL/GenBank/DDBJ databases">
        <authorList>
            <consortium name="Pathogen Informatics"/>
        </authorList>
    </citation>
    <scope>NUCLEOTIDE SEQUENCE [LARGE SCALE GENOMIC DNA]</scope>
    <source>
        <strain evidence="3 4">NCTC9419</strain>
    </source>
</reference>
<evidence type="ECO:0000259" key="2">
    <source>
        <dbReference type="PROSITE" id="PS51372"/>
    </source>
</evidence>
<dbReference type="InterPro" id="IPR036634">
    <property type="entry name" value="PRD_sf"/>
</dbReference>
<accession>A0A3S4GHM4</accession>
<evidence type="ECO:0000313" key="3">
    <source>
        <dbReference type="EMBL" id="VEA69550.1"/>
    </source>
</evidence>
<feature type="domain" description="PRD" evidence="2">
    <location>
        <begin position="224"/>
        <end position="331"/>
    </location>
</feature>
<dbReference type="Gene3D" id="1.10.1790.10">
    <property type="entry name" value="PRD domain"/>
    <property type="match status" value="1"/>
</dbReference>
<dbReference type="GO" id="GO:0006355">
    <property type="term" value="P:regulation of DNA-templated transcription"/>
    <property type="evidence" value="ECO:0007669"/>
    <property type="project" value="InterPro"/>
</dbReference>
<sequence>MSLDTSPVPELSSQQRRCRLLLLLYTPPPTVKLETISQINGVDLPTARQDIAEVNSEIQRFHHLAIAGSPEEGYQLTGSTLNQRLCLIHWLRRALRCCPQFVEETFSPRLHQALTLDGAQAARLQLELERCVATLKQPIEERIRLFLPPYLCYCLWEIRRQRHPSFTDAQRAWLHQKPEQQAAARLYPLLLALSGRPSHADEQDFLVLMFTLLKNHSYESDHSDEDLRLMAAIERMVERFQQLSGMNFSSRADLITHLFAHLAPAVERCHFAIGIDNMLLEEVVRKYPRLMRTTQQALEPFEQEYGIAFSREEAGLVAISFGAWLMQGNALQEKQVLLLTLDNPQLEEELEYQLRELTLLPLNIKYQPLRDFLRSGAPQDVTLVITPYATPMQATQPPLIYTELPLARGQRKTLRALLETP</sequence>
<organism evidence="3 4">
    <name type="scientific">Serratia rubidaea</name>
    <name type="common">Serratia marinorubra</name>
    <dbReference type="NCBI Taxonomy" id="61652"/>
    <lineage>
        <taxon>Bacteria</taxon>
        <taxon>Pseudomonadati</taxon>
        <taxon>Pseudomonadota</taxon>
        <taxon>Gammaproteobacteria</taxon>
        <taxon>Enterobacterales</taxon>
        <taxon>Yersiniaceae</taxon>
        <taxon>Serratia</taxon>
    </lineage>
</organism>
<dbReference type="EMBL" id="LR134155">
    <property type="protein sequence ID" value="VEA69550.1"/>
    <property type="molecule type" value="Genomic_DNA"/>
</dbReference>
<evidence type="ECO:0000313" key="4">
    <source>
        <dbReference type="Proteomes" id="UP000271603"/>
    </source>
</evidence>
<dbReference type="Pfam" id="PF00874">
    <property type="entry name" value="PRD"/>
    <property type="match status" value="1"/>
</dbReference>
<keyword evidence="1" id="KW-0677">Repeat</keyword>
<dbReference type="PANTHER" id="PTHR30185">
    <property type="entry name" value="CRYPTIC BETA-GLUCOSIDE BGL OPERON ANTITERMINATOR"/>
    <property type="match status" value="1"/>
</dbReference>
<dbReference type="STRING" id="61652.AXX16_1678"/>
<dbReference type="RefSeq" id="WP_128143674.1">
    <property type="nucleotide sequence ID" value="NZ_JAERKC010000051.1"/>
</dbReference>
<gene>
    <name evidence="3" type="ORF">NCTC9419_01018</name>
</gene>
<dbReference type="InterPro" id="IPR050661">
    <property type="entry name" value="BglG_antiterminators"/>
</dbReference>
<name>A0A3S4GHM4_SERRU</name>